<name>A0A383EKM4_9ZZZZ</name>
<sequence length="76" mass="9074">MIHLSYLRSLIFIGIITFSFILSPPFSSAKINIEWLLRKLDSSYYYPQKHGLINISAKYEWEQQDFNLGKRNYIKN</sequence>
<reference evidence="1" key="1">
    <citation type="submission" date="2018-05" db="EMBL/GenBank/DDBJ databases">
        <authorList>
            <person name="Lanie J.A."/>
            <person name="Ng W.-L."/>
            <person name="Kazmierczak K.M."/>
            <person name="Andrzejewski T.M."/>
            <person name="Davidsen T.M."/>
            <person name="Wayne K.J."/>
            <person name="Tettelin H."/>
            <person name="Glass J.I."/>
            <person name="Rusch D."/>
            <person name="Podicherti R."/>
            <person name="Tsui H.-C.T."/>
            <person name="Winkler M.E."/>
        </authorList>
    </citation>
    <scope>NUCLEOTIDE SEQUENCE</scope>
</reference>
<dbReference type="EMBL" id="UINC01226700">
    <property type="protein sequence ID" value="SVE57291.1"/>
    <property type="molecule type" value="Genomic_DNA"/>
</dbReference>
<organism evidence="1">
    <name type="scientific">marine metagenome</name>
    <dbReference type="NCBI Taxonomy" id="408172"/>
    <lineage>
        <taxon>unclassified sequences</taxon>
        <taxon>metagenomes</taxon>
        <taxon>ecological metagenomes</taxon>
    </lineage>
</organism>
<dbReference type="AlphaFoldDB" id="A0A383EKM4"/>
<feature type="non-terminal residue" evidence="1">
    <location>
        <position position="76"/>
    </location>
</feature>
<gene>
    <name evidence="1" type="ORF">METZ01_LOCUS510145</name>
</gene>
<evidence type="ECO:0000313" key="1">
    <source>
        <dbReference type="EMBL" id="SVE57291.1"/>
    </source>
</evidence>
<proteinExistence type="predicted"/>
<accession>A0A383EKM4</accession>
<protein>
    <submittedName>
        <fullName evidence="1">Uncharacterized protein</fullName>
    </submittedName>
</protein>